<evidence type="ECO:0000256" key="1">
    <source>
        <dbReference type="SAM" id="Phobius"/>
    </source>
</evidence>
<name>A0A0A2GVK2_9FLAO</name>
<keyword evidence="1" id="KW-0472">Membrane</keyword>
<feature type="domain" description="Lipid A biosynthesis N-terminal" evidence="2">
    <location>
        <begin position="128"/>
        <end position="199"/>
    </location>
</feature>
<dbReference type="Proteomes" id="UP000030140">
    <property type="component" value="Unassembled WGS sequence"/>
</dbReference>
<dbReference type="KEGG" id="ddo:I597_1022"/>
<keyword evidence="1" id="KW-0812">Transmembrane</keyword>
<dbReference type="GO" id="GO:0009245">
    <property type="term" value="P:lipid A biosynthetic process"/>
    <property type="evidence" value="ECO:0007669"/>
    <property type="project" value="InterPro"/>
</dbReference>
<accession>A0A0A2GVK2</accession>
<evidence type="ECO:0000259" key="2">
    <source>
        <dbReference type="SMART" id="SM01259"/>
    </source>
</evidence>
<keyword evidence="4" id="KW-1185">Reference proteome</keyword>
<organism evidence="3 4">
    <name type="scientific">Dokdonia donghaensis DSW-1</name>
    <dbReference type="NCBI Taxonomy" id="1300343"/>
    <lineage>
        <taxon>Bacteria</taxon>
        <taxon>Pseudomonadati</taxon>
        <taxon>Bacteroidota</taxon>
        <taxon>Flavobacteriia</taxon>
        <taxon>Flavobacteriales</taxon>
        <taxon>Flavobacteriaceae</taxon>
        <taxon>Dokdonia</taxon>
    </lineage>
</organism>
<feature type="transmembrane region" description="Helical" evidence="1">
    <location>
        <begin position="125"/>
        <end position="145"/>
    </location>
</feature>
<dbReference type="Pfam" id="PF07578">
    <property type="entry name" value="LAB_N"/>
    <property type="match status" value="2"/>
</dbReference>
<dbReference type="OrthoDB" id="9793186at2"/>
<dbReference type="RefSeq" id="WP_035327115.1">
    <property type="nucleotide sequence ID" value="NZ_CP015125.1"/>
</dbReference>
<comment type="caution">
    <text evidence="3">The sequence shown here is derived from an EMBL/GenBank/DDBJ whole genome shotgun (WGS) entry which is preliminary data.</text>
</comment>
<protein>
    <submittedName>
        <fullName evidence="3">Lauroyl acyltransferase</fullName>
    </submittedName>
</protein>
<keyword evidence="1" id="KW-1133">Transmembrane helix</keyword>
<dbReference type="GO" id="GO:0016020">
    <property type="term" value="C:membrane"/>
    <property type="evidence" value="ECO:0007669"/>
    <property type="project" value="GOC"/>
</dbReference>
<dbReference type="AlphaFoldDB" id="A0A0A2GVK2"/>
<gene>
    <name evidence="3" type="ORF">NV36_10740</name>
</gene>
<evidence type="ECO:0000313" key="3">
    <source>
        <dbReference type="EMBL" id="KGO07262.1"/>
    </source>
</evidence>
<sequence>MDSLSLLAVLAQILFGGRMLSQWLLSEKSKKVVTPLTFWWLSLSGSFVLFIYGYFRTDFPLMLGQVLGYIIYIRNLQIQKQWKLLPKWSQFLIIAIPIGIIAYGWNNGKFDLAALFSKDEMATWLLTLGIVAQVLFTLRFVYQWFYAEKNKEATLPLGFWLFSFTGGLLSLVYFLYRVDYVMVLSYSLGTFIYARNIYLYYTSKTA</sequence>
<dbReference type="SMART" id="SM01259">
    <property type="entry name" value="LAB_N"/>
    <property type="match status" value="2"/>
</dbReference>
<feature type="transmembrane region" description="Helical" evidence="1">
    <location>
        <begin position="182"/>
        <end position="201"/>
    </location>
</feature>
<feature type="transmembrane region" description="Helical" evidence="1">
    <location>
        <begin position="36"/>
        <end position="55"/>
    </location>
</feature>
<feature type="transmembrane region" description="Helical" evidence="1">
    <location>
        <begin position="88"/>
        <end position="105"/>
    </location>
</feature>
<feature type="domain" description="Lipid A biosynthesis N-terminal" evidence="2">
    <location>
        <begin position="7"/>
        <end position="78"/>
    </location>
</feature>
<dbReference type="GO" id="GO:0016746">
    <property type="term" value="F:acyltransferase activity"/>
    <property type="evidence" value="ECO:0007669"/>
    <property type="project" value="UniProtKB-KW"/>
</dbReference>
<reference evidence="3 4" key="1">
    <citation type="submission" date="2014-10" db="EMBL/GenBank/DDBJ databases">
        <title>Draft genome sequence of the proteorhodopsin-containing marine bacterium Dokdonia donghaensis.</title>
        <authorList>
            <person name="Gomez-Consarnau L."/>
            <person name="Gonzalez J.M."/>
            <person name="Riedel T."/>
            <person name="Jaenicke S."/>
            <person name="Wagner-Doebler I."/>
            <person name="Fuhrman J.A."/>
        </authorList>
    </citation>
    <scope>NUCLEOTIDE SEQUENCE [LARGE SCALE GENOMIC DNA]</scope>
    <source>
        <strain evidence="3 4">DSW-1</strain>
    </source>
</reference>
<evidence type="ECO:0000313" key="4">
    <source>
        <dbReference type="Proteomes" id="UP000030140"/>
    </source>
</evidence>
<dbReference type="GO" id="GO:0008915">
    <property type="term" value="F:lipid-A-disaccharide synthase activity"/>
    <property type="evidence" value="ECO:0007669"/>
    <property type="project" value="InterPro"/>
</dbReference>
<dbReference type="PATRIC" id="fig|1300343.5.peg.1034"/>
<dbReference type="InterPro" id="IPR011499">
    <property type="entry name" value="Lipid_A_biosynth_N"/>
</dbReference>
<proteinExistence type="predicted"/>
<feature type="transmembrane region" description="Helical" evidence="1">
    <location>
        <begin position="157"/>
        <end position="176"/>
    </location>
</feature>
<keyword evidence="3" id="KW-0012">Acyltransferase</keyword>
<keyword evidence="3" id="KW-0808">Transferase</keyword>
<dbReference type="EMBL" id="JSAQ01000001">
    <property type="protein sequence ID" value="KGO07262.1"/>
    <property type="molecule type" value="Genomic_DNA"/>
</dbReference>